<reference evidence="1" key="2">
    <citation type="submission" date="2020-11" db="EMBL/GenBank/DDBJ databases">
        <authorList>
            <person name="McCartney M.A."/>
            <person name="Auch B."/>
            <person name="Kono T."/>
            <person name="Mallez S."/>
            <person name="Becker A."/>
            <person name="Gohl D.M."/>
            <person name="Silverstein K.A.T."/>
            <person name="Koren S."/>
            <person name="Bechman K.B."/>
            <person name="Herman A."/>
            <person name="Abrahante J.E."/>
            <person name="Garbe J."/>
        </authorList>
    </citation>
    <scope>NUCLEOTIDE SEQUENCE</scope>
    <source>
        <strain evidence="1">Duluth1</strain>
        <tissue evidence="1">Whole animal</tissue>
    </source>
</reference>
<comment type="caution">
    <text evidence="1">The sequence shown here is derived from an EMBL/GenBank/DDBJ whole genome shotgun (WGS) entry which is preliminary data.</text>
</comment>
<accession>A0A9D4I9E3</accession>
<sequence length="151" mass="17084">MRNTKEYTETTAIKMFFSCQLSASKGLYRFFCNSARSSSSKTRAVHIPWHLHMTPAISFWVYFKSKFKSNTSSRIPQGRSFGVMILVTTSPSQNVVVISGFVVRVVLETPGGFLETPDGRGRLVNSDVELENDDVELTNERYCSGDWRRGI</sequence>
<proteinExistence type="predicted"/>
<reference evidence="1" key="1">
    <citation type="journal article" date="2019" name="bioRxiv">
        <title>The Genome of the Zebra Mussel, Dreissena polymorpha: A Resource for Invasive Species Research.</title>
        <authorList>
            <person name="McCartney M.A."/>
            <person name="Auch B."/>
            <person name="Kono T."/>
            <person name="Mallez S."/>
            <person name="Zhang Y."/>
            <person name="Obille A."/>
            <person name="Becker A."/>
            <person name="Abrahante J.E."/>
            <person name="Garbe J."/>
            <person name="Badalamenti J.P."/>
            <person name="Herman A."/>
            <person name="Mangelson H."/>
            <person name="Liachko I."/>
            <person name="Sullivan S."/>
            <person name="Sone E.D."/>
            <person name="Koren S."/>
            <person name="Silverstein K.A.T."/>
            <person name="Beckman K.B."/>
            <person name="Gohl D.M."/>
        </authorList>
    </citation>
    <scope>NUCLEOTIDE SEQUENCE</scope>
    <source>
        <strain evidence="1">Duluth1</strain>
        <tissue evidence="1">Whole animal</tissue>
    </source>
</reference>
<dbReference type="AlphaFoldDB" id="A0A9D4I9E3"/>
<organism evidence="1 2">
    <name type="scientific">Dreissena polymorpha</name>
    <name type="common">Zebra mussel</name>
    <name type="synonym">Mytilus polymorpha</name>
    <dbReference type="NCBI Taxonomy" id="45954"/>
    <lineage>
        <taxon>Eukaryota</taxon>
        <taxon>Metazoa</taxon>
        <taxon>Spiralia</taxon>
        <taxon>Lophotrochozoa</taxon>
        <taxon>Mollusca</taxon>
        <taxon>Bivalvia</taxon>
        <taxon>Autobranchia</taxon>
        <taxon>Heteroconchia</taxon>
        <taxon>Euheterodonta</taxon>
        <taxon>Imparidentia</taxon>
        <taxon>Neoheterodontei</taxon>
        <taxon>Myida</taxon>
        <taxon>Dreissenoidea</taxon>
        <taxon>Dreissenidae</taxon>
        <taxon>Dreissena</taxon>
    </lineage>
</organism>
<gene>
    <name evidence="1" type="ORF">DPMN_186215</name>
</gene>
<evidence type="ECO:0000313" key="2">
    <source>
        <dbReference type="Proteomes" id="UP000828390"/>
    </source>
</evidence>
<protein>
    <submittedName>
        <fullName evidence="1">Uncharacterized protein</fullName>
    </submittedName>
</protein>
<evidence type="ECO:0000313" key="1">
    <source>
        <dbReference type="EMBL" id="KAH3751647.1"/>
    </source>
</evidence>
<keyword evidence="2" id="KW-1185">Reference proteome</keyword>
<name>A0A9D4I9E3_DREPO</name>
<dbReference type="EMBL" id="JAIWYP010000010">
    <property type="protein sequence ID" value="KAH3751647.1"/>
    <property type="molecule type" value="Genomic_DNA"/>
</dbReference>
<dbReference type="Proteomes" id="UP000828390">
    <property type="component" value="Unassembled WGS sequence"/>
</dbReference>